<name>A0A3D8MAT4_9ALTE</name>
<dbReference type="EMBL" id="QRHA01000003">
    <property type="protein sequence ID" value="RDV27327.1"/>
    <property type="molecule type" value="Genomic_DNA"/>
</dbReference>
<dbReference type="SUPFAM" id="SSF52540">
    <property type="entry name" value="P-loop containing nucleoside triphosphate hydrolases"/>
    <property type="match status" value="1"/>
</dbReference>
<dbReference type="GO" id="GO:0032297">
    <property type="term" value="P:negative regulation of DNA-templated DNA replication initiation"/>
    <property type="evidence" value="ECO:0007669"/>
    <property type="project" value="InterPro"/>
</dbReference>
<dbReference type="PANTHER" id="PTHR30050">
    <property type="entry name" value="CHROMOSOMAL REPLICATION INITIATOR PROTEIN DNAA"/>
    <property type="match status" value="1"/>
</dbReference>
<dbReference type="Gene3D" id="1.10.8.60">
    <property type="match status" value="1"/>
</dbReference>
<evidence type="ECO:0000313" key="2">
    <source>
        <dbReference type="EMBL" id="RDV27327.1"/>
    </source>
</evidence>
<dbReference type="Proteomes" id="UP000256561">
    <property type="component" value="Unassembled WGS sequence"/>
</dbReference>
<protein>
    <submittedName>
        <fullName evidence="2">DnaA regulatory inactivator Hda</fullName>
    </submittedName>
</protein>
<sequence>MQLPLPVTLPNDETFKSFVEAKNTELVGLLKNIANGVPDWQANEGLKTVRRLRIPMVNIIGSPGRGKSHLLYAVCHQLARRNVSHSYLNLDEAADWPPNAFEGLESLSLICLDNIQSIAGNARWEEALFDLINRVLEVNQGLLVCTSELGPSHPDFVLPDLRSRLGWGVTYQLQALSDEHRKQVIRKRAQQRGLKLSEQALQFLLHHSDRDLPSLMSLLERLDNRSLQEQKKLSVAMVKRELDLG</sequence>
<dbReference type="AlphaFoldDB" id="A0A3D8MAT4"/>
<dbReference type="InterPro" id="IPR017788">
    <property type="entry name" value="Hda"/>
</dbReference>
<proteinExistence type="predicted"/>
<dbReference type="NCBIfam" id="TIGR03420">
    <property type="entry name" value="DnaA_homol_Hda"/>
    <property type="match status" value="1"/>
</dbReference>
<comment type="caution">
    <text evidence="2">The sequence shown here is derived from an EMBL/GenBank/DDBJ whole genome shotgun (WGS) entry which is preliminary data.</text>
</comment>
<reference evidence="3" key="1">
    <citation type="submission" date="2018-08" db="EMBL/GenBank/DDBJ databases">
        <authorList>
            <person name="Zhang J."/>
            <person name="Du Z.-J."/>
        </authorList>
    </citation>
    <scope>NUCLEOTIDE SEQUENCE [LARGE SCALE GENOMIC DNA]</scope>
    <source>
        <strain evidence="3">KCTC 52655</strain>
    </source>
</reference>
<keyword evidence="3" id="KW-1185">Reference proteome</keyword>
<gene>
    <name evidence="2" type="primary">hda</name>
    <name evidence="2" type="ORF">DXV75_04610</name>
</gene>
<dbReference type="InterPro" id="IPR027417">
    <property type="entry name" value="P-loop_NTPase"/>
</dbReference>
<dbReference type="InterPro" id="IPR055199">
    <property type="entry name" value="Hda_lid"/>
</dbReference>
<dbReference type="Gene3D" id="3.40.50.300">
    <property type="entry name" value="P-loop containing nucleotide triphosphate hydrolases"/>
    <property type="match status" value="1"/>
</dbReference>
<dbReference type="PANTHER" id="PTHR30050:SF5">
    <property type="entry name" value="DNAA REGULATORY INACTIVATOR HDA"/>
    <property type="match status" value="1"/>
</dbReference>
<dbReference type="Pfam" id="PF22688">
    <property type="entry name" value="Hda_lid"/>
    <property type="match status" value="1"/>
</dbReference>
<feature type="domain" description="Hda lid" evidence="1">
    <location>
        <begin position="178"/>
        <end position="241"/>
    </location>
</feature>
<dbReference type="GO" id="GO:0006270">
    <property type="term" value="P:DNA replication initiation"/>
    <property type="evidence" value="ECO:0007669"/>
    <property type="project" value="TreeGrafter"/>
</dbReference>
<evidence type="ECO:0000313" key="3">
    <source>
        <dbReference type="Proteomes" id="UP000256561"/>
    </source>
</evidence>
<evidence type="ECO:0000259" key="1">
    <source>
        <dbReference type="Pfam" id="PF22688"/>
    </source>
</evidence>
<dbReference type="OrthoDB" id="9784878at2"/>
<dbReference type="RefSeq" id="WP_115592229.1">
    <property type="nucleotide sequence ID" value="NZ_QRHA01000003.1"/>
</dbReference>
<accession>A0A3D8MAT4</accession>
<organism evidence="2 3">
    <name type="scientific">Alteromonas aestuariivivens</name>
    <dbReference type="NCBI Taxonomy" id="1938339"/>
    <lineage>
        <taxon>Bacteria</taxon>
        <taxon>Pseudomonadati</taxon>
        <taxon>Pseudomonadota</taxon>
        <taxon>Gammaproteobacteria</taxon>
        <taxon>Alteromonadales</taxon>
        <taxon>Alteromonadaceae</taxon>
        <taxon>Alteromonas/Salinimonas group</taxon>
        <taxon>Alteromonas</taxon>
    </lineage>
</organism>